<comment type="caution">
    <text evidence="3">The sequence shown here is derived from an EMBL/GenBank/DDBJ whole genome shotgun (WGS) entry which is preliminary data.</text>
</comment>
<dbReference type="InterPro" id="IPR007428">
    <property type="entry name" value="MlaA"/>
</dbReference>
<dbReference type="GO" id="GO:0016020">
    <property type="term" value="C:membrane"/>
    <property type="evidence" value="ECO:0007669"/>
    <property type="project" value="InterPro"/>
</dbReference>
<dbReference type="Pfam" id="PF04333">
    <property type="entry name" value="MlaA"/>
    <property type="match status" value="1"/>
</dbReference>
<gene>
    <name evidence="3" type="ORF">FJM51_17945</name>
</gene>
<evidence type="ECO:0000256" key="2">
    <source>
        <dbReference type="ARBA" id="ARBA00022729"/>
    </source>
</evidence>
<protein>
    <submittedName>
        <fullName evidence="3">VacJ family lipoprotein</fullName>
    </submittedName>
</protein>
<dbReference type="Proteomes" id="UP000319255">
    <property type="component" value="Unassembled WGS sequence"/>
</dbReference>
<keyword evidence="2" id="KW-0732">Signal</keyword>
<accession>A0A501WHK7</accession>
<dbReference type="PANTHER" id="PTHR30035:SF3">
    <property type="entry name" value="INTERMEMBRANE PHOSPHOLIPID TRANSPORT SYSTEM LIPOPROTEIN MLAA"/>
    <property type="match status" value="1"/>
</dbReference>
<name>A0A501WHK7_9RHOB</name>
<comment type="similarity">
    <text evidence="1">Belongs to the MlaA family.</text>
</comment>
<dbReference type="PANTHER" id="PTHR30035">
    <property type="entry name" value="LIPOPROTEIN VACJ-RELATED"/>
    <property type="match status" value="1"/>
</dbReference>
<dbReference type="GO" id="GO:0120010">
    <property type="term" value="P:intermembrane phospholipid transfer"/>
    <property type="evidence" value="ECO:0007669"/>
    <property type="project" value="TreeGrafter"/>
</dbReference>
<dbReference type="PROSITE" id="PS51257">
    <property type="entry name" value="PROKAR_LIPOPROTEIN"/>
    <property type="match status" value="1"/>
</dbReference>
<evidence type="ECO:0000256" key="1">
    <source>
        <dbReference type="ARBA" id="ARBA00010634"/>
    </source>
</evidence>
<dbReference type="OrthoDB" id="9785326at2"/>
<reference evidence="3 4" key="1">
    <citation type="submission" date="2019-06" db="EMBL/GenBank/DDBJ databases">
        <title>A novel bacterium of genus Amaricoccus, isolated from marine sediment.</title>
        <authorList>
            <person name="Huang H."/>
            <person name="Mo K."/>
            <person name="Hu Y."/>
        </authorList>
    </citation>
    <scope>NUCLEOTIDE SEQUENCE [LARGE SCALE GENOMIC DNA]</scope>
    <source>
        <strain evidence="3 4">HB172011</strain>
    </source>
</reference>
<proteinExistence type="inferred from homology"/>
<dbReference type="PRINTS" id="PR01805">
    <property type="entry name" value="VACJLIPOPROT"/>
</dbReference>
<keyword evidence="4" id="KW-1185">Reference proteome</keyword>
<dbReference type="EMBL" id="VFRP01000023">
    <property type="protein sequence ID" value="TPE48272.1"/>
    <property type="molecule type" value="Genomic_DNA"/>
</dbReference>
<sequence>MGESMKSVARMLSPLGGLFLLGACATPPSGDPNDLSWDPLEPYNRPVHETNVELDAQVIGPVARAYGNTVPQVARNGIRNVRDNWKLPGEIIQYGLQGNGLRVAQSTTRFAVNTLLGLGGVLDIAKDMGLPYRETGFDETFYQWGIPDGGYLVMPVFGPGTQRDWTAWALDQFADPTYYVLSGPVVNGLLVVSGLDIVNDRYELDPIVDQLLHNSADSYTATRVSYLQNKRARLSEGEGNSDLDMLEDVYANQ</sequence>
<dbReference type="AlphaFoldDB" id="A0A501WHK7"/>
<organism evidence="3 4">
    <name type="scientific">Amaricoccus solimangrovi</name>
    <dbReference type="NCBI Taxonomy" id="2589815"/>
    <lineage>
        <taxon>Bacteria</taxon>
        <taxon>Pseudomonadati</taxon>
        <taxon>Pseudomonadota</taxon>
        <taxon>Alphaproteobacteria</taxon>
        <taxon>Rhodobacterales</taxon>
        <taxon>Paracoccaceae</taxon>
        <taxon>Amaricoccus</taxon>
    </lineage>
</organism>
<evidence type="ECO:0000313" key="4">
    <source>
        <dbReference type="Proteomes" id="UP000319255"/>
    </source>
</evidence>
<evidence type="ECO:0000313" key="3">
    <source>
        <dbReference type="EMBL" id="TPE48272.1"/>
    </source>
</evidence>
<keyword evidence="3" id="KW-0449">Lipoprotein</keyword>